<dbReference type="InterPro" id="IPR036440">
    <property type="entry name" value="Peptidase_C15-like_sf"/>
</dbReference>
<protein>
    <recommendedName>
        <fullName evidence="2">Pyrrolidone-carboxylate peptidase</fullName>
    </recommendedName>
    <alternativeName>
        <fullName evidence="7">5-oxoprolyl-peptidase</fullName>
    </alternativeName>
    <alternativeName>
        <fullName evidence="8">Pyroglutamyl-peptidase I</fullName>
    </alternativeName>
</protein>
<dbReference type="PRINTS" id="PR00706">
    <property type="entry name" value="PYROGLUPTASE"/>
</dbReference>
<sequence>MPENPSAALARRLGSLPRLRLALGQRPRVLVLRTRYDAIPETFAPALAEGPSAVLMFGVAGGAKRLRVEMRGRNRASRLFPDASGTRPARLTLAADGPAERRSPAAAAAGVILRRHGVPATASRDAGRYLCNASYYRALAEDCPVLFLHIPPRGRTRRPQHQRLRIDPQRVLWALAEIAAMLARRGRTGR</sequence>
<evidence type="ECO:0000256" key="3">
    <source>
        <dbReference type="ARBA" id="ARBA00022490"/>
    </source>
</evidence>
<evidence type="ECO:0000256" key="5">
    <source>
        <dbReference type="ARBA" id="ARBA00022801"/>
    </source>
</evidence>
<dbReference type="Proteomes" id="UP000474159">
    <property type="component" value="Unassembled WGS sequence"/>
</dbReference>
<dbReference type="Pfam" id="PF01470">
    <property type="entry name" value="Peptidase_C15"/>
    <property type="match status" value="1"/>
</dbReference>
<dbReference type="EMBL" id="VZZK01000025">
    <property type="protein sequence ID" value="KAB1076996.1"/>
    <property type="molecule type" value="Genomic_DNA"/>
</dbReference>
<accession>A0A6L3SXW6</accession>
<keyword evidence="5" id="KW-0378">Hydrolase</keyword>
<dbReference type="PANTHER" id="PTHR23402">
    <property type="entry name" value="PROTEASE FAMILY C15 PYROGLUTAMYL-PEPTIDASE I-RELATED"/>
    <property type="match status" value="1"/>
</dbReference>
<reference evidence="9 10" key="1">
    <citation type="submission" date="2019-09" db="EMBL/GenBank/DDBJ databases">
        <title>YIM 48816 draft genome.</title>
        <authorList>
            <person name="Jiang L."/>
        </authorList>
    </citation>
    <scope>NUCLEOTIDE SEQUENCE [LARGE SCALE GENOMIC DNA]</scope>
    <source>
        <strain evidence="9 10">YIM 48816</strain>
    </source>
</reference>
<dbReference type="PANTHER" id="PTHR23402:SF1">
    <property type="entry name" value="PYROGLUTAMYL-PEPTIDASE I"/>
    <property type="match status" value="1"/>
</dbReference>
<keyword evidence="4" id="KW-0645">Protease</keyword>
<evidence type="ECO:0000256" key="7">
    <source>
        <dbReference type="ARBA" id="ARBA00030836"/>
    </source>
</evidence>
<keyword evidence="6" id="KW-0788">Thiol protease</keyword>
<gene>
    <name evidence="9" type="ORF">F6X53_21150</name>
</gene>
<evidence type="ECO:0000256" key="6">
    <source>
        <dbReference type="ARBA" id="ARBA00022807"/>
    </source>
</evidence>
<dbReference type="OrthoDB" id="9779738at2"/>
<evidence type="ECO:0000256" key="4">
    <source>
        <dbReference type="ARBA" id="ARBA00022670"/>
    </source>
</evidence>
<dbReference type="SUPFAM" id="SSF53182">
    <property type="entry name" value="Pyrrolidone carboxyl peptidase (pyroglutamate aminopeptidase)"/>
    <property type="match status" value="1"/>
</dbReference>
<dbReference type="InterPro" id="IPR016125">
    <property type="entry name" value="Peptidase_C15-like"/>
</dbReference>
<dbReference type="AlphaFoldDB" id="A0A6L3SXW6"/>
<dbReference type="Gene3D" id="3.40.630.20">
    <property type="entry name" value="Peptidase C15, pyroglutamyl peptidase I-like"/>
    <property type="match status" value="1"/>
</dbReference>
<evidence type="ECO:0000256" key="1">
    <source>
        <dbReference type="ARBA" id="ARBA00006641"/>
    </source>
</evidence>
<dbReference type="GO" id="GO:0005829">
    <property type="term" value="C:cytosol"/>
    <property type="evidence" value="ECO:0007669"/>
    <property type="project" value="InterPro"/>
</dbReference>
<evidence type="ECO:0000256" key="8">
    <source>
        <dbReference type="ARBA" id="ARBA00031559"/>
    </source>
</evidence>
<proteinExistence type="inferred from homology"/>
<dbReference type="GO" id="GO:0006508">
    <property type="term" value="P:proteolysis"/>
    <property type="evidence" value="ECO:0007669"/>
    <property type="project" value="UniProtKB-KW"/>
</dbReference>
<evidence type="ECO:0000313" key="10">
    <source>
        <dbReference type="Proteomes" id="UP000474159"/>
    </source>
</evidence>
<organism evidence="9 10">
    <name type="scientific">Methylobacterium soli</name>
    <dbReference type="NCBI Taxonomy" id="553447"/>
    <lineage>
        <taxon>Bacteria</taxon>
        <taxon>Pseudomonadati</taxon>
        <taxon>Pseudomonadota</taxon>
        <taxon>Alphaproteobacteria</taxon>
        <taxon>Hyphomicrobiales</taxon>
        <taxon>Methylobacteriaceae</taxon>
        <taxon>Methylobacterium</taxon>
    </lineage>
</organism>
<comment type="similarity">
    <text evidence="1">Belongs to the peptidase C15 family.</text>
</comment>
<evidence type="ECO:0000313" key="9">
    <source>
        <dbReference type="EMBL" id="KAB1076996.1"/>
    </source>
</evidence>
<name>A0A6L3SXW6_9HYPH</name>
<keyword evidence="10" id="KW-1185">Reference proteome</keyword>
<evidence type="ECO:0000256" key="2">
    <source>
        <dbReference type="ARBA" id="ARBA00019191"/>
    </source>
</evidence>
<dbReference type="GO" id="GO:0016920">
    <property type="term" value="F:pyroglutamyl-peptidase activity"/>
    <property type="evidence" value="ECO:0007669"/>
    <property type="project" value="InterPro"/>
</dbReference>
<keyword evidence="3" id="KW-0963">Cytoplasm</keyword>
<comment type="caution">
    <text evidence="9">The sequence shown here is derived from an EMBL/GenBank/DDBJ whole genome shotgun (WGS) entry which is preliminary data.</text>
</comment>
<dbReference type="InterPro" id="IPR000816">
    <property type="entry name" value="Peptidase_C15"/>
</dbReference>